<comment type="subunit">
    <text evidence="6">Part of the 30S ribosomal subunit.</text>
</comment>
<evidence type="ECO:0000256" key="3">
    <source>
        <dbReference type="ARBA" id="ARBA00022884"/>
    </source>
</evidence>
<dbReference type="InterPro" id="IPR012340">
    <property type="entry name" value="NA-bd_OB-fold"/>
</dbReference>
<evidence type="ECO:0000256" key="2">
    <source>
        <dbReference type="ARBA" id="ARBA00022730"/>
    </source>
</evidence>
<evidence type="ECO:0000256" key="4">
    <source>
        <dbReference type="ARBA" id="ARBA00022980"/>
    </source>
</evidence>
<dbReference type="GO" id="GO:0003735">
    <property type="term" value="F:structural constituent of ribosome"/>
    <property type="evidence" value="ECO:0007669"/>
    <property type="project" value="UniProtKB-UniRule"/>
</dbReference>
<comment type="function">
    <text evidence="6">One of the primary rRNA binding proteins, it binds specifically to the 5'-end of 16S ribosomal RNA.</text>
</comment>
<dbReference type="PROSITE" id="PS00056">
    <property type="entry name" value="RIBOSOMAL_S17"/>
    <property type="match status" value="1"/>
</dbReference>
<accession>T2GE72</accession>
<evidence type="ECO:0000256" key="1">
    <source>
        <dbReference type="ARBA" id="ARBA00010254"/>
    </source>
</evidence>
<dbReference type="PANTHER" id="PTHR10744">
    <property type="entry name" value="40S RIBOSOMAL PROTEIN S11 FAMILY MEMBER"/>
    <property type="match status" value="1"/>
</dbReference>
<dbReference type="OrthoDB" id="9811714at2"/>
<dbReference type="GO" id="GO:0006412">
    <property type="term" value="P:translation"/>
    <property type="evidence" value="ECO:0007669"/>
    <property type="project" value="UniProtKB-UniRule"/>
</dbReference>
<sequence>MSDVAQTEKQGNKRMLVGNVVSDKCDKTIVVQVNTLVMHPLYKKYISRRKKFMAHDANNECQIGDKVQIVESRPLSARKRWSLVKVLEKAV</sequence>
<dbReference type="Proteomes" id="UP000016587">
    <property type="component" value="Chromosome"/>
</dbReference>
<keyword evidence="5 6" id="KW-0687">Ribonucleoprotein</keyword>
<name>T2GE72_MEGG1</name>
<dbReference type="PRINTS" id="PR00973">
    <property type="entry name" value="RIBOSOMALS17"/>
</dbReference>
<dbReference type="NCBIfam" id="NF004123">
    <property type="entry name" value="PRK05610.1"/>
    <property type="match status" value="1"/>
</dbReference>
<dbReference type="PANTHER" id="PTHR10744:SF1">
    <property type="entry name" value="SMALL RIBOSOMAL SUBUNIT PROTEIN US17M"/>
    <property type="match status" value="1"/>
</dbReference>
<dbReference type="NCBIfam" id="TIGR03635">
    <property type="entry name" value="uS17_bact"/>
    <property type="match status" value="1"/>
</dbReference>
<dbReference type="HAMAP" id="MF_01345_B">
    <property type="entry name" value="Ribosomal_uS17_B"/>
    <property type="match status" value="1"/>
</dbReference>
<dbReference type="CDD" id="cd00364">
    <property type="entry name" value="Ribosomal_uS17"/>
    <property type="match status" value="1"/>
</dbReference>
<dbReference type="EMBL" id="CP006585">
    <property type="protein sequence ID" value="AGW14553.1"/>
    <property type="molecule type" value="Genomic_DNA"/>
</dbReference>
<dbReference type="PATRIC" id="fig|1121448.10.peg.2787"/>
<dbReference type="Pfam" id="PF00366">
    <property type="entry name" value="Ribosomal_S17"/>
    <property type="match status" value="1"/>
</dbReference>
<protein>
    <recommendedName>
        <fullName evidence="6">Small ribosomal subunit protein uS17</fullName>
    </recommendedName>
</protein>
<gene>
    <name evidence="6" type="primary">rpsQ</name>
    <name evidence="8" type="ORF">DGI_2824</name>
</gene>
<reference evidence="9" key="2">
    <citation type="submission" date="2013-07" db="EMBL/GenBank/DDBJ databases">
        <authorList>
            <person name="Morais-Silva F.O."/>
            <person name="Rezende A.M."/>
            <person name="Pimentel C."/>
            <person name="Resende D.M."/>
            <person name="Santos C.I."/>
            <person name="Clemente C."/>
            <person name="de Oliveira L.M."/>
            <person name="da Silva S.M."/>
            <person name="Costa D.A."/>
            <person name="Varela-Raposo A."/>
            <person name="Horacio E.C.A."/>
            <person name="Matos M."/>
            <person name="Flores O."/>
            <person name="Ruiz J.C."/>
            <person name="Rodrigues-Pousada C."/>
        </authorList>
    </citation>
    <scope>NUCLEOTIDE SEQUENCE [LARGE SCALE GENOMIC DNA]</scope>
    <source>
        <strain evidence="9">ATCC 19364 / DSM 1382 / NCIMB 9332 / VKM B-1759</strain>
    </source>
</reference>
<dbReference type="HOGENOM" id="CLU_073626_1_0_7"/>
<dbReference type="RefSeq" id="WP_021761582.1">
    <property type="nucleotide sequence ID" value="NC_022444.1"/>
</dbReference>
<dbReference type="Gene3D" id="2.40.50.140">
    <property type="entry name" value="Nucleic acid-binding proteins"/>
    <property type="match status" value="1"/>
</dbReference>
<evidence type="ECO:0000256" key="7">
    <source>
        <dbReference type="RuleBase" id="RU003872"/>
    </source>
</evidence>
<comment type="similarity">
    <text evidence="1 6 7">Belongs to the universal ribosomal protein uS17 family.</text>
</comment>
<keyword evidence="3 6" id="KW-0694">RNA-binding</keyword>
<dbReference type="InterPro" id="IPR019984">
    <property type="entry name" value="Ribosomal_uS17_bact/chlr"/>
</dbReference>
<proteinExistence type="inferred from homology"/>
<keyword evidence="9" id="KW-1185">Reference proteome</keyword>
<evidence type="ECO:0000256" key="5">
    <source>
        <dbReference type="ARBA" id="ARBA00023274"/>
    </source>
</evidence>
<dbReference type="InterPro" id="IPR000266">
    <property type="entry name" value="Ribosomal_uS17"/>
</dbReference>
<organism evidence="8 9">
    <name type="scientific">Megalodesulfovibrio gigas (strain ATCC 19364 / DSM 1382 / NCIMB 9332 / VKM B-1759)</name>
    <name type="common">Desulfovibrio gigas</name>
    <dbReference type="NCBI Taxonomy" id="1121448"/>
    <lineage>
        <taxon>Bacteria</taxon>
        <taxon>Pseudomonadati</taxon>
        <taxon>Thermodesulfobacteriota</taxon>
        <taxon>Desulfovibrionia</taxon>
        <taxon>Desulfovibrionales</taxon>
        <taxon>Desulfovibrionaceae</taxon>
        <taxon>Megalodesulfovibrio</taxon>
    </lineage>
</organism>
<dbReference type="SUPFAM" id="SSF50249">
    <property type="entry name" value="Nucleic acid-binding proteins"/>
    <property type="match status" value="1"/>
</dbReference>
<dbReference type="InterPro" id="IPR019979">
    <property type="entry name" value="Ribosomal_uS17_CS"/>
</dbReference>
<dbReference type="KEGG" id="dgg:DGI_2824"/>
<evidence type="ECO:0000313" key="8">
    <source>
        <dbReference type="EMBL" id="AGW14553.1"/>
    </source>
</evidence>
<dbReference type="GO" id="GO:0022627">
    <property type="term" value="C:cytosolic small ribosomal subunit"/>
    <property type="evidence" value="ECO:0007669"/>
    <property type="project" value="UniProtKB-UniRule"/>
</dbReference>
<keyword evidence="2 6" id="KW-0699">rRNA-binding</keyword>
<dbReference type="GO" id="GO:0019843">
    <property type="term" value="F:rRNA binding"/>
    <property type="evidence" value="ECO:0007669"/>
    <property type="project" value="UniProtKB-UniRule"/>
</dbReference>
<keyword evidence="4 6" id="KW-0689">Ribosomal protein</keyword>
<dbReference type="eggNOG" id="COG0186">
    <property type="taxonomic scope" value="Bacteria"/>
</dbReference>
<dbReference type="STRING" id="1121448.DGI_2824"/>
<evidence type="ECO:0000313" key="9">
    <source>
        <dbReference type="Proteomes" id="UP000016587"/>
    </source>
</evidence>
<reference evidence="8 9" key="1">
    <citation type="journal article" date="2013" name="J. Bacteriol.">
        <title>Roles of HynAB and Ech, the only two hydrogenases found in the model sulfate reducer Desulfovibrio gigas.</title>
        <authorList>
            <person name="Morais-Silva F.O."/>
            <person name="Santos C.I."/>
            <person name="Rodrigues R."/>
            <person name="Pereira I.A."/>
            <person name="Rodrigues-Pousada C."/>
        </authorList>
    </citation>
    <scope>NUCLEOTIDE SEQUENCE [LARGE SCALE GENOMIC DNA]</scope>
    <source>
        <strain evidence="9">ATCC 19364 / DSM 1382 / NCIMB 9332 / VKM B-1759</strain>
    </source>
</reference>
<dbReference type="AlphaFoldDB" id="T2GE72"/>
<evidence type="ECO:0000256" key="6">
    <source>
        <dbReference type="HAMAP-Rule" id="MF_01345"/>
    </source>
</evidence>